<evidence type="ECO:0000313" key="2">
    <source>
        <dbReference type="Proteomes" id="UP000094444"/>
    </source>
</evidence>
<evidence type="ECO:0008006" key="3">
    <source>
        <dbReference type="Google" id="ProtNLM"/>
    </source>
</evidence>
<comment type="caution">
    <text evidence="1">The sequence shown here is derived from an EMBL/GenBank/DDBJ whole genome shotgun (WGS) entry which is preliminary data.</text>
</comment>
<dbReference type="EMBL" id="MAVT02000277">
    <property type="protein sequence ID" value="POS77353.1"/>
    <property type="molecule type" value="Genomic_DNA"/>
</dbReference>
<evidence type="ECO:0000313" key="1">
    <source>
        <dbReference type="EMBL" id="POS77353.1"/>
    </source>
</evidence>
<dbReference type="AlphaFoldDB" id="A0A2P5I4E5"/>
<dbReference type="InParanoid" id="A0A2P5I4E5"/>
<gene>
    <name evidence="1" type="ORF">DHEL01_v204256</name>
</gene>
<sequence>MARLQRKQKQRQHQPEQHLNLLPVELLLIILENVSRYEDLASLIASSPKFLAVYMHYKKTILAQITQKTLGHAFIEACMLQHWQNRVDYYGENTDNGTQVGQRVLFLRWLERLERRFQRHDRHIQLKFLHDLGEHASATIEDQIRNMKNLLTVEDFEQIREFNSATVKPLSRQFIEAPRPGNEPHKHFTVTERQRIMRTLYRYEICCHVYGDDMESDACVMVDMGRHHRQMIQADFFGTFDPSENEEFDVVYAGLASEVHKAFHLIAGDLEWKTIMRWRFMYSVPRNNDYDPWTGMPVGMGGVTAGTLAKGLGLLSTIRSAATADEVAAILVARNPPELSNFMWDALTGLEETNRFSEGREDGWPESWSDAFWE</sequence>
<accession>A0A2P5I4E5</accession>
<name>A0A2P5I4E5_DIAHE</name>
<organism evidence="1 2">
    <name type="scientific">Diaporthe helianthi</name>
    <dbReference type="NCBI Taxonomy" id="158607"/>
    <lineage>
        <taxon>Eukaryota</taxon>
        <taxon>Fungi</taxon>
        <taxon>Dikarya</taxon>
        <taxon>Ascomycota</taxon>
        <taxon>Pezizomycotina</taxon>
        <taxon>Sordariomycetes</taxon>
        <taxon>Sordariomycetidae</taxon>
        <taxon>Diaporthales</taxon>
        <taxon>Diaporthaceae</taxon>
        <taxon>Diaporthe</taxon>
    </lineage>
</organism>
<dbReference type="Proteomes" id="UP000094444">
    <property type="component" value="Unassembled WGS sequence"/>
</dbReference>
<reference evidence="1" key="1">
    <citation type="submission" date="2017-09" db="EMBL/GenBank/DDBJ databases">
        <title>Polyketide synthases of a Diaporthe helianthi virulent isolate.</title>
        <authorList>
            <person name="Baroncelli R."/>
        </authorList>
    </citation>
    <scope>NUCLEOTIDE SEQUENCE [LARGE SCALE GENOMIC DNA]</scope>
    <source>
        <strain evidence="1">7/96</strain>
    </source>
</reference>
<dbReference type="OrthoDB" id="5221326at2759"/>
<protein>
    <recommendedName>
        <fullName evidence="3">F-box domain-containing protein</fullName>
    </recommendedName>
</protein>
<keyword evidence="2" id="KW-1185">Reference proteome</keyword>
<proteinExistence type="predicted"/>